<evidence type="ECO:0000313" key="6">
    <source>
        <dbReference type="Proteomes" id="UP000273145"/>
    </source>
</evidence>
<dbReference type="KEGG" id="plen:EIM92_05295"/>
<keyword evidence="3" id="KW-0812">Transmembrane</keyword>
<dbReference type="CDD" id="cd10917">
    <property type="entry name" value="CE4_NodB_like_6s_7s"/>
    <property type="match status" value="1"/>
</dbReference>
<dbReference type="Proteomes" id="UP000273145">
    <property type="component" value="Chromosome"/>
</dbReference>
<protein>
    <submittedName>
        <fullName evidence="5">Polysaccharide deacetylase family protein</fullName>
    </submittedName>
</protein>
<keyword evidence="1" id="KW-0479">Metal-binding</keyword>
<dbReference type="PANTHER" id="PTHR10587">
    <property type="entry name" value="GLYCOSYL TRANSFERASE-RELATED"/>
    <property type="match status" value="1"/>
</dbReference>
<keyword evidence="3" id="KW-0472">Membrane</keyword>
<dbReference type="SUPFAM" id="SSF88713">
    <property type="entry name" value="Glycoside hydrolase/deacetylase"/>
    <property type="match status" value="1"/>
</dbReference>
<keyword evidence="2" id="KW-0378">Hydrolase</keyword>
<dbReference type="InterPro" id="IPR002509">
    <property type="entry name" value="NODB_dom"/>
</dbReference>
<dbReference type="GO" id="GO:0016810">
    <property type="term" value="F:hydrolase activity, acting on carbon-nitrogen (but not peptide) bonds"/>
    <property type="evidence" value="ECO:0007669"/>
    <property type="project" value="InterPro"/>
</dbReference>
<dbReference type="GO" id="GO:0016020">
    <property type="term" value="C:membrane"/>
    <property type="evidence" value="ECO:0007669"/>
    <property type="project" value="TreeGrafter"/>
</dbReference>
<dbReference type="PROSITE" id="PS51677">
    <property type="entry name" value="NODB"/>
    <property type="match status" value="1"/>
</dbReference>
<proteinExistence type="predicted"/>
<evidence type="ECO:0000313" key="5">
    <source>
        <dbReference type="EMBL" id="AZK45691.1"/>
    </source>
</evidence>
<dbReference type="PANTHER" id="PTHR10587:SF133">
    <property type="entry name" value="CHITIN DEACETYLASE 1-RELATED"/>
    <property type="match status" value="1"/>
</dbReference>
<dbReference type="GO" id="GO:0005975">
    <property type="term" value="P:carbohydrate metabolic process"/>
    <property type="evidence" value="ECO:0007669"/>
    <property type="project" value="InterPro"/>
</dbReference>
<evidence type="ECO:0000256" key="3">
    <source>
        <dbReference type="SAM" id="Phobius"/>
    </source>
</evidence>
<dbReference type="OrthoDB" id="9812065at2"/>
<evidence type="ECO:0000259" key="4">
    <source>
        <dbReference type="PROSITE" id="PS51677"/>
    </source>
</evidence>
<evidence type="ECO:0000256" key="2">
    <source>
        <dbReference type="ARBA" id="ARBA00022801"/>
    </source>
</evidence>
<dbReference type="InterPro" id="IPR011330">
    <property type="entry name" value="Glyco_hydro/deAcase_b/a-brl"/>
</dbReference>
<gene>
    <name evidence="5" type="ORF">EIM92_05295</name>
</gene>
<organism evidence="5 6">
    <name type="scientific">Paenibacillus lentus</name>
    <dbReference type="NCBI Taxonomy" id="1338368"/>
    <lineage>
        <taxon>Bacteria</taxon>
        <taxon>Bacillati</taxon>
        <taxon>Bacillota</taxon>
        <taxon>Bacilli</taxon>
        <taxon>Bacillales</taxon>
        <taxon>Paenibacillaceae</taxon>
        <taxon>Paenibacillus</taxon>
    </lineage>
</organism>
<dbReference type="GO" id="GO:0046872">
    <property type="term" value="F:metal ion binding"/>
    <property type="evidence" value="ECO:0007669"/>
    <property type="project" value="UniProtKB-KW"/>
</dbReference>
<dbReference type="EMBL" id="CP034248">
    <property type="protein sequence ID" value="AZK45691.1"/>
    <property type="molecule type" value="Genomic_DNA"/>
</dbReference>
<feature type="domain" description="NodB homology" evidence="4">
    <location>
        <begin position="270"/>
        <end position="445"/>
    </location>
</feature>
<dbReference type="Gene3D" id="3.20.20.370">
    <property type="entry name" value="Glycoside hydrolase/deacetylase"/>
    <property type="match status" value="1"/>
</dbReference>
<name>A0A3Q8S9R3_9BACL</name>
<evidence type="ECO:0000256" key="1">
    <source>
        <dbReference type="ARBA" id="ARBA00022723"/>
    </source>
</evidence>
<dbReference type="InterPro" id="IPR050248">
    <property type="entry name" value="Polysacc_deacetylase_ArnD"/>
</dbReference>
<dbReference type="RefSeq" id="WP_125081789.1">
    <property type="nucleotide sequence ID" value="NZ_CP034248.1"/>
</dbReference>
<feature type="transmembrane region" description="Helical" evidence="3">
    <location>
        <begin position="145"/>
        <end position="165"/>
    </location>
</feature>
<sequence>MSVQVYQVKLLELHSVHRDSNQSYLRIKLISDQETELLWNVDDWTAKNLQAIIDPEGIYKYRLSFNSSWNSAQNQYVSYLTKTYRDQSERIYFSCSETYVSGLKSLKNNEPLSQIQVQSPLPKSLTPRVSLVRHSVKVNKLNDKLTWSAIGVLSLVFMILFGSSMPTFIYKAASSENTGVTIIESEMNRNIGGYVAGHRAVTVNAQFNTVLNNEPSVPLYKPKEFDEKAEHLENLEDMGTIDAMESVDPILPELPFTELDDLITYSLPKGKVALTFDDGPSKYTEKIADILKEHQAGGTFFFVGKNLNKYPESVQYVKSNGYAIGSHGMNHLELTKLSDVKQKYEIMHPNELIEKLIGEPVVLFRPPYGAKDDSVIDVIRELNHKMVLWDVDTKDWESRDAQKIYNSVAKTNVNGSIILLHESQATLDALPQIIEFLKEQNLDIVNLR</sequence>
<accession>A0A3Q8S9R3</accession>
<keyword evidence="6" id="KW-1185">Reference proteome</keyword>
<reference evidence="5 6" key="1">
    <citation type="submission" date="2018-11" db="EMBL/GenBank/DDBJ databases">
        <title>Genome sequencing of Paenibacillus lentus DSM25539(T).</title>
        <authorList>
            <person name="Kook J.-K."/>
            <person name="Park S.-N."/>
            <person name="Lim Y.K."/>
        </authorList>
    </citation>
    <scope>NUCLEOTIDE SEQUENCE [LARGE SCALE GENOMIC DNA]</scope>
    <source>
        <strain evidence="5 6">DSM 25539</strain>
    </source>
</reference>
<dbReference type="AlphaFoldDB" id="A0A3Q8S9R3"/>
<keyword evidence="3" id="KW-1133">Transmembrane helix</keyword>
<dbReference type="Pfam" id="PF01522">
    <property type="entry name" value="Polysacc_deac_1"/>
    <property type="match status" value="1"/>
</dbReference>